<dbReference type="InterPro" id="IPR001296">
    <property type="entry name" value="Glyco_trans_1"/>
</dbReference>
<dbReference type="Gene3D" id="3.40.50.2000">
    <property type="entry name" value="Glycogen Phosphorylase B"/>
    <property type="match status" value="2"/>
</dbReference>
<organism evidence="5">
    <name type="scientific">marine sediment metagenome</name>
    <dbReference type="NCBI Taxonomy" id="412755"/>
    <lineage>
        <taxon>unclassified sequences</taxon>
        <taxon>metagenomes</taxon>
        <taxon>ecological metagenomes</taxon>
    </lineage>
</organism>
<keyword evidence="2" id="KW-0472">Membrane</keyword>
<protein>
    <recommendedName>
        <fullName evidence="6">Glycosyltransferase subfamily 4-like N-terminal domain-containing protein</fullName>
    </recommendedName>
</protein>
<dbReference type="SUPFAM" id="SSF53756">
    <property type="entry name" value="UDP-Glycosyltransferase/glycogen phosphorylase"/>
    <property type="match status" value="1"/>
</dbReference>
<dbReference type="GO" id="GO:0016757">
    <property type="term" value="F:glycosyltransferase activity"/>
    <property type="evidence" value="ECO:0007669"/>
    <property type="project" value="InterPro"/>
</dbReference>
<keyword evidence="2" id="KW-1133">Transmembrane helix</keyword>
<dbReference type="AlphaFoldDB" id="A0A0F9LBM9"/>
<dbReference type="Pfam" id="PF00534">
    <property type="entry name" value="Glycos_transf_1"/>
    <property type="match status" value="1"/>
</dbReference>
<feature type="domain" description="Glycosyl transferase family 1" evidence="3">
    <location>
        <begin position="196"/>
        <end position="341"/>
    </location>
</feature>
<proteinExistence type="predicted"/>
<evidence type="ECO:0008006" key="6">
    <source>
        <dbReference type="Google" id="ProtNLM"/>
    </source>
</evidence>
<keyword evidence="2" id="KW-0812">Transmembrane</keyword>
<dbReference type="InterPro" id="IPR015393">
    <property type="entry name" value="DUF1972"/>
</dbReference>
<feature type="transmembrane region" description="Helical" evidence="2">
    <location>
        <begin position="101"/>
        <end position="123"/>
    </location>
</feature>
<feature type="domain" description="DUF1972" evidence="4">
    <location>
        <begin position="10"/>
        <end position="182"/>
    </location>
</feature>
<evidence type="ECO:0000313" key="5">
    <source>
        <dbReference type="EMBL" id="KKM61505.1"/>
    </source>
</evidence>
<sequence>FKEFVIFMEKEIIFVGSKGIPNNYGGLEQMTEAISLRLIKRGYKVRVHSTTIHEKRKYWKNIELIKVRQFGNPYFERILREIIPLIYEIKQRIKEGKNNKIIHATGAFLFLFLWKLFGFKIIYSTDGLEWRRKSYNLIGKILVYLGYLIGSKTADIVTFDTKIIKDYYNKNWNVDGPLIYYGPKSLREEYKSDILRKNNLSEKNYFIFVGRLVPEKGIDTLIKAYNKSSLKYPLVIIGKDPFDGTYESYLKNISGPKIQFLGTIFSEDFSYLLKNALIHLRGIKDISEGMNPVLIESLSFGVGIIATNVEQNIEACGNSALYFKPDDEKTLFKILKDLDDEKIKTLCKKALKRGKKLFSWEKSVDKFEKYYQYLI</sequence>
<evidence type="ECO:0000259" key="3">
    <source>
        <dbReference type="Pfam" id="PF00534"/>
    </source>
</evidence>
<dbReference type="PANTHER" id="PTHR46401">
    <property type="entry name" value="GLYCOSYLTRANSFERASE WBBK-RELATED"/>
    <property type="match status" value="1"/>
</dbReference>
<evidence type="ECO:0000256" key="2">
    <source>
        <dbReference type="SAM" id="Phobius"/>
    </source>
</evidence>
<gene>
    <name evidence="5" type="ORF">LCGC14_1531030</name>
</gene>
<comment type="caution">
    <text evidence="5">The sequence shown here is derived from an EMBL/GenBank/DDBJ whole genome shotgun (WGS) entry which is preliminary data.</text>
</comment>
<feature type="non-terminal residue" evidence="5">
    <location>
        <position position="1"/>
    </location>
</feature>
<keyword evidence="1" id="KW-0808">Transferase</keyword>
<name>A0A0F9LBM9_9ZZZZ</name>
<dbReference type="EMBL" id="LAZR01011470">
    <property type="protein sequence ID" value="KKM61505.1"/>
    <property type="molecule type" value="Genomic_DNA"/>
</dbReference>
<reference evidence="5" key="1">
    <citation type="journal article" date="2015" name="Nature">
        <title>Complex archaea that bridge the gap between prokaryotes and eukaryotes.</title>
        <authorList>
            <person name="Spang A."/>
            <person name="Saw J.H."/>
            <person name="Jorgensen S.L."/>
            <person name="Zaremba-Niedzwiedzka K."/>
            <person name="Martijn J."/>
            <person name="Lind A.E."/>
            <person name="van Eijk R."/>
            <person name="Schleper C."/>
            <person name="Guy L."/>
            <person name="Ettema T.J."/>
        </authorList>
    </citation>
    <scope>NUCLEOTIDE SEQUENCE</scope>
</reference>
<dbReference type="Pfam" id="PF09314">
    <property type="entry name" value="DUF1972"/>
    <property type="match status" value="1"/>
</dbReference>
<evidence type="ECO:0000259" key="4">
    <source>
        <dbReference type="Pfam" id="PF09314"/>
    </source>
</evidence>
<dbReference type="PANTHER" id="PTHR46401:SF2">
    <property type="entry name" value="GLYCOSYLTRANSFERASE WBBK-RELATED"/>
    <property type="match status" value="1"/>
</dbReference>
<accession>A0A0F9LBM9</accession>
<evidence type="ECO:0000256" key="1">
    <source>
        <dbReference type="ARBA" id="ARBA00022679"/>
    </source>
</evidence>